<dbReference type="InterPro" id="IPR038080">
    <property type="entry name" value="KapB_sf"/>
</dbReference>
<protein>
    <submittedName>
        <fullName evidence="1">Kinase-associated lipoprotein B</fullName>
    </submittedName>
</protein>
<dbReference type="InterPro" id="IPR014916">
    <property type="entry name" value="KapB"/>
</dbReference>
<keyword evidence="1" id="KW-0418">Kinase</keyword>
<reference evidence="2" key="1">
    <citation type="journal article" date="2019" name="Int. J. Syst. Evol. Microbiol.">
        <title>The Global Catalogue of Microorganisms (GCM) 10K type strain sequencing project: providing services to taxonomists for standard genome sequencing and annotation.</title>
        <authorList>
            <consortium name="The Broad Institute Genomics Platform"/>
            <consortium name="The Broad Institute Genome Sequencing Center for Infectious Disease"/>
            <person name="Wu L."/>
            <person name="Ma J."/>
        </authorList>
    </citation>
    <scope>NUCLEOTIDE SEQUENCE [LARGE SCALE GENOMIC DNA]</scope>
    <source>
        <strain evidence="2">KCTC 13193</strain>
    </source>
</reference>
<sequence length="130" mass="14811">MAEVKIGETVKAHYKSGTYIGKVVEERGSHYLVEVLAVAKHPMQGDLHNPGQVEGVFFHERKALAHHEKMNVKKPAVHAYPNAIPEYGISLKQAVEAYREKLTSEKTAYNDKALQTLNGLEENYYRKHFY</sequence>
<dbReference type="Pfam" id="PF08810">
    <property type="entry name" value="KapB"/>
    <property type="match status" value="1"/>
</dbReference>
<accession>A0ABV7A2F3</accession>
<gene>
    <name evidence="1" type="ORF">ACFODW_02025</name>
</gene>
<dbReference type="RefSeq" id="WP_390302189.1">
    <property type="nucleotide sequence ID" value="NZ_JBHRRZ010000003.1"/>
</dbReference>
<proteinExistence type="predicted"/>
<keyword evidence="1" id="KW-0808">Transferase</keyword>
<dbReference type="Gene3D" id="2.30.30.430">
    <property type="entry name" value="Kinase associated protein B domain"/>
    <property type="match status" value="1"/>
</dbReference>
<evidence type="ECO:0000313" key="1">
    <source>
        <dbReference type="EMBL" id="MFC2947143.1"/>
    </source>
</evidence>
<dbReference type="EMBL" id="JBHRRZ010000003">
    <property type="protein sequence ID" value="MFC2947143.1"/>
    <property type="molecule type" value="Genomic_DNA"/>
</dbReference>
<keyword evidence="2" id="KW-1185">Reference proteome</keyword>
<evidence type="ECO:0000313" key="2">
    <source>
        <dbReference type="Proteomes" id="UP001595387"/>
    </source>
</evidence>
<name>A0ABV7A2F3_9BACI</name>
<dbReference type="Proteomes" id="UP001595387">
    <property type="component" value="Unassembled WGS sequence"/>
</dbReference>
<organism evidence="1 2">
    <name type="scientific">Virgibacillus sediminis</name>
    <dbReference type="NCBI Taxonomy" id="202260"/>
    <lineage>
        <taxon>Bacteria</taxon>
        <taxon>Bacillati</taxon>
        <taxon>Bacillota</taxon>
        <taxon>Bacilli</taxon>
        <taxon>Bacillales</taxon>
        <taxon>Bacillaceae</taxon>
        <taxon>Virgibacillus</taxon>
    </lineage>
</organism>
<dbReference type="SUPFAM" id="SSF141251">
    <property type="entry name" value="Kinase-associated protein B-like"/>
    <property type="match status" value="1"/>
</dbReference>
<keyword evidence="1" id="KW-0449">Lipoprotein</keyword>
<comment type="caution">
    <text evidence="1">The sequence shown here is derived from an EMBL/GenBank/DDBJ whole genome shotgun (WGS) entry which is preliminary data.</text>
</comment>
<dbReference type="GO" id="GO:0016301">
    <property type="term" value="F:kinase activity"/>
    <property type="evidence" value="ECO:0007669"/>
    <property type="project" value="UniProtKB-KW"/>
</dbReference>
<dbReference type="SMART" id="SM01298">
    <property type="entry name" value="KapB"/>
    <property type="match status" value="1"/>
</dbReference>